<comment type="subunit">
    <text evidence="12">Homotetramer; dimer of dimers.</text>
</comment>
<comment type="similarity">
    <text evidence="3 12 13">Belongs to the DapA family.</text>
</comment>
<comment type="caution">
    <text evidence="12">Was originally thought to be a dihydrodipicolinate synthase (DHDPS), catalyzing the condensation of (S)-aspartate-beta-semialdehyde [(S)-ASA] and pyruvate to dihydrodipicolinate (DHDP). However, it was shown in E.coli that the product of the enzymatic reaction is not dihydrodipicolinate but in fact (4S)-4-hydroxy-2,3,4,5-tetrahydro-(2S)-dipicolinic acid (HTPA), and that the consecutive dehydration reaction leading to DHDP is not spontaneous but catalyzed by DapB.</text>
</comment>
<dbReference type="HAMAP" id="MF_00418">
    <property type="entry name" value="DapA"/>
    <property type="match status" value="1"/>
</dbReference>
<dbReference type="InterPro" id="IPR005263">
    <property type="entry name" value="DapA"/>
</dbReference>
<keyword evidence="8 12" id="KW-0457">Lysine biosynthesis</keyword>
<feature type="site" description="Part of a proton relay during catalysis" evidence="12">
    <location>
        <position position="54"/>
    </location>
</feature>
<comment type="caution">
    <text evidence="12">Lacks conserved residue(s) required for the propagation of feature annotation.</text>
</comment>
<comment type="catalytic activity">
    <reaction evidence="11 12">
        <text>L-aspartate 4-semialdehyde + pyruvate = (2S,4S)-4-hydroxy-2,3,4,5-tetrahydrodipicolinate + H2O + H(+)</text>
        <dbReference type="Rhea" id="RHEA:34171"/>
        <dbReference type="ChEBI" id="CHEBI:15361"/>
        <dbReference type="ChEBI" id="CHEBI:15377"/>
        <dbReference type="ChEBI" id="CHEBI:15378"/>
        <dbReference type="ChEBI" id="CHEBI:67139"/>
        <dbReference type="ChEBI" id="CHEBI:537519"/>
        <dbReference type="EC" id="4.3.3.7"/>
    </reaction>
</comment>
<feature type="active site" description="Proton donor/acceptor" evidence="12 14">
    <location>
        <position position="145"/>
    </location>
</feature>
<evidence type="ECO:0000313" key="17">
    <source>
        <dbReference type="Proteomes" id="UP001143474"/>
    </source>
</evidence>
<keyword evidence="10 12" id="KW-0704">Schiff base</keyword>
<dbReference type="Proteomes" id="UP001143474">
    <property type="component" value="Unassembled WGS sequence"/>
</dbReference>
<comment type="function">
    <text evidence="1 12">Catalyzes the condensation of (S)-aspartate-beta-semialdehyde [(S)-ASA] and pyruvate to 4-hydroxy-tetrahydrodipicolinate (HTPA).</text>
</comment>
<organism evidence="16 17">
    <name type="scientific">Streptosporangium carneum</name>
    <dbReference type="NCBI Taxonomy" id="47481"/>
    <lineage>
        <taxon>Bacteria</taxon>
        <taxon>Bacillati</taxon>
        <taxon>Actinomycetota</taxon>
        <taxon>Actinomycetes</taxon>
        <taxon>Streptosporangiales</taxon>
        <taxon>Streptosporangiaceae</taxon>
        <taxon>Streptosporangium</taxon>
    </lineage>
</organism>
<dbReference type="AlphaFoldDB" id="A0A9W6I882"/>
<evidence type="ECO:0000256" key="9">
    <source>
        <dbReference type="ARBA" id="ARBA00023239"/>
    </source>
</evidence>
<evidence type="ECO:0000256" key="10">
    <source>
        <dbReference type="ARBA" id="ARBA00023270"/>
    </source>
</evidence>
<evidence type="ECO:0000313" key="16">
    <source>
        <dbReference type="EMBL" id="GLK13413.1"/>
    </source>
</evidence>
<dbReference type="InterPro" id="IPR020625">
    <property type="entry name" value="Schiff_base-form_aldolases_AS"/>
</dbReference>
<dbReference type="PANTHER" id="PTHR12128:SF66">
    <property type="entry name" value="4-HYDROXY-2-OXOGLUTARATE ALDOLASE, MITOCHONDRIAL"/>
    <property type="match status" value="1"/>
</dbReference>
<dbReference type="GO" id="GO:0019877">
    <property type="term" value="P:diaminopimelate biosynthetic process"/>
    <property type="evidence" value="ECO:0007669"/>
    <property type="project" value="UniProtKB-UniRule"/>
</dbReference>
<comment type="caution">
    <text evidence="16">The sequence shown here is derived from an EMBL/GenBank/DDBJ whole genome shotgun (WGS) entry which is preliminary data.</text>
</comment>
<dbReference type="Pfam" id="PF00701">
    <property type="entry name" value="DHDPS"/>
    <property type="match status" value="1"/>
</dbReference>
<evidence type="ECO:0000256" key="6">
    <source>
        <dbReference type="ARBA" id="ARBA00022605"/>
    </source>
</evidence>
<keyword evidence="6 12" id="KW-0028">Amino-acid biosynthesis</keyword>
<comment type="subcellular location">
    <subcellularLocation>
        <location evidence="12">Cytoplasm</location>
    </subcellularLocation>
</comment>
<keyword evidence="7 12" id="KW-0220">Diaminopimelate biosynthesis</keyword>
<evidence type="ECO:0000256" key="15">
    <source>
        <dbReference type="PIRSR" id="PIRSR001365-2"/>
    </source>
</evidence>
<dbReference type="PIRSF" id="PIRSF001365">
    <property type="entry name" value="DHDPS"/>
    <property type="match status" value="1"/>
</dbReference>
<keyword evidence="9 12" id="KW-0456">Lyase</keyword>
<dbReference type="GO" id="GO:0009089">
    <property type="term" value="P:lysine biosynthetic process via diaminopimelate"/>
    <property type="evidence" value="ECO:0007669"/>
    <property type="project" value="UniProtKB-UniRule"/>
</dbReference>
<dbReference type="PROSITE" id="PS00666">
    <property type="entry name" value="DHDPS_2"/>
    <property type="match status" value="1"/>
</dbReference>
<evidence type="ECO:0000256" key="11">
    <source>
        <dbReference type="ARBA" id="ARBA00047836"/>
    </source>
</evidence>
<dbReference type="GO" id="GO:0005737">
    <property type="term" value="C:cytoplasm"/>
    <property type="evidence" value="ECO:0007669"/>
    <property type="project" value="UniProtKB-SubCell"/>
</dbReference>
<dbReference type="SUPFAM" id="SSF51569">
    <property type="entry name" value="Aldolase"/>
    <property type="match status" value="1"/>
</dbReference>
<name>A0A9W6I882_9ACTN</name>
<keyword evidence="5 12" id="KW-0963">Cytoplasm</keyword>
<feature type="binding site" evidence="12 15">
    <location>
        <position position="216"/>
    </location>
    <ligand>
        <name>pyruvate</name>
        <dbReference type="ChEBI" id="CHEBI:15361"/>
    </ligand>
</feature>
<dbReference type="EC" id="4.3.3.7" evidence="4 12"/>
<evidence type="ECO:0000256" key="3">
    <source>
        <dbReference type="ARBA" id="ARBA00007592"/>
    </source>
</evidence>
<evidence type="ECO:0000256" key="7">
    <source>
        <dbReference type="ARBA" id="ARBA00022915"/>
    </source>
</evidence>
<dbReference type="CDD" id="cd00950">
    <property type="entry name" value="DHDPS"/>
    <property type="match status" value="1"/>
</dbReference>
<feature type="active site" description="Schiff-base intermediate with substrate" evidence="12 14">
    <location>
        <position position="173"/>
    </location>
</feature>
<dbReference type="EMBL" id="BSEV01000022">
    <property type="protein sequence ID" value="GLK13413.1"/>
    <property type="molecule type" value="Genomic_DNA"/>
</dbReference>
<dbReference type="PANTHER" id="PTHR12128">
    <property type="entry name" value="DIHYDRODIPICOLINATE SYNTHASE"/>
    <property type="match status" value="1"/>
</dbReference>
<gene>
    <name evidence="16" type="primary">dapA2_2</name>
    <name evidence="12" type="synonym">dapA</name>
    <name evidence="16" type="ORF">GCM10017600_68240</name>
</gene>
<dbReference type="InterPro" id="IPR002220">
    <property type="entry name" value="DapA-like"/>
</dbReference>
<evidence type="ECO:0000256" key="13">
    <source>
        <dbReference type="PIRNR" id="PIRNR001365"/>
    </source>
</evidence>
<evidence type="ECO:0000256" key="14">
    <source>
        <dbReference type="PIRSR" id="PIRSR001365-1"/>
    </source>
</evidence>
<evidence type="ECO:0000256" key="1">
    <source>
        <dbReference type="ARBA" id="ARBA00003294"/>
    </source>
</evidence>
<evidence type="ECO:0000256" key="2">
    <source>
        <dbReference type="ARBA" id="ARBA00005120"/>
    </source>
</evidence>
<proteinExistence type="inferred from homology"/>
<dbReference type="GO" id="GO:0008840">
    <property type="term" value="F:4-hydroxy-tetrahydrodipicolinate synthase activity"/>
    <property type="evidence" value="ECO:0007669"/>
    <property type="project" value="UniProtKB-UniRule"/>
</dbReference>
<comment type="pathway">
    <text evidence="2 12">Amino-acid biosynthesis; L-lysine biosynthesis via DAP pathway; (S)-tetrahydrodipicolinate from L-aspartate: step 3/4.</text>
</comment>
<dbReference type="PRINTS" id="PR00146">
    <property type="entry name" value="DHPICSNTHASE"/>
</dbReference>
<reference evidence="16" key="2">
    <citation type="submission" date="2023-01" db="EMBL/GenBank/DDBJ databases">
        <authorList>
            <person name="Sun Q."/>
            <person name="Evtushenko L."/>
        </authorList>
    </citation>
    <scope>NUCLEOTIDE SEQUENCE</scope>
    <source>
        <strain evidence="16">VKM Ac-2007</strain>
    </source>
</reference>
<feature type="binding site" evidence="12 15">
    <location>
        <position position="55"/>
    </location>
    <ligand>
        <name>pyruvate</name>
        <dbReference type="ChEBI" id="CHEBI:15361"/>
    </ligand>
</feature>
<dbReference type="NCBIfam" id="TIGR00674">
    <property type="entry name" value="dapA"/>
    <property type="match status" value="1"/>
</dbReference>
<evidence type="ECO:0000256" key="5">
    <source>
        <dbReference type="ARBA" id="ARBA00022490"/>
    </source>
</evidence>
<evidence type="ECO:0000256" key="8">
    <source>
        <dbReference type="ARBA" id="ARBA00023154"/>
    </source>
</evidence>
<dbReference type="SMART" id="SM01130">
    <property type="entry name" value="DHDPS"/>
    <property type="match status" value="1"/>
</dbReference>
<reference evidence="16" key="1">
    <citation type="journal article" date="2014" name="Int. J. Syst. Evol. Microbiol.">
        <title>Complete genome sequence of Corynebacterium casei LMG S-19264T (=DSM 44701T), isolated from a smear-ripened cheese.</title>
        <authorList>
            <consortium name="US DOE Joint Genome Institute (JGI-PGF)"/>
            <person name="Walter F."/>
            <person name="Albersmeier A."/>
            <person name="Kalinowski J."/>
            <person name="Ruckert C."/>
        </authorList>
    </citation>
    <scope>NUCLEOTIDE SEQUENCE</scope>
    <source>
        <strain evidence="16">VKM Ac-2007</strain>
    </source>
</reference>
<protein>
    <recommendedName>
        <fullName evidence="4 12">4-hydroxy-tetrahydrodipicolinate synthase</fullName>
        <shortName evidence="12">HTPA synthase</shortName>
        <ecNumber evidence="4 12">4.3.3.7</ecNumber>
    </recommendedName>
</protein>
<evidence type="ECO:0000256" key="12">
    <source>
        <dbReference type="HAMAP-Rule" id="MF_00418"/>
    </source>
</evidence>
<accession>A0A9W6I882</accession>
<evidence type="ECO:0000256" key="4">
    <source>
        <dbReference type="ARBA" id="ARBA00012086"/>
    </source>
</evidence>
<sequence>MVVGREAGAMTLSGVYLPLITPFAEDGEIAFEALEGLAHAALEEGAAGLVALGTTAEVATLTQEERRAVVELCARVCRERGAELVVGAGSSDTRSSAEALRALKEWPEVTAALVTVPSFVRPSEVGVLAHFTALSEQTPVPIVVYNIPYRTGQSVGAATLRRLGELPMVAGVKHAVGGVDQDTVTLLADPPEDFAVLAGDDPFFSALLALGASGGILASAHLHTRLFVDLVEAWRSGEVAHARALGHRLSVMSASMFAEPNPTVIKGVLHAQGRIPTASVRLPLVPASRDSVEAALRLL</sequence>
<dbReference type="InterPro" id="IPR013785">
    <property type="entry name" value="Aldolase_TIM"/>
</dbReference>
<keyword evidence="17" id="KW-1185">Reference proteome</keyword>
<dbReference type="Gene3D" id="3.20.20.70">
    <property type="entry name" value="Aldolase class I"/>
    <property type="match status" value="1"/>
</dbReference>